<dbReference type="EMBL" id="CASHSV030000409">
    <property type="protein sequence ID" value="CAJ2662424.1"/>
    <property type="molecule type" value="Genomic_DNA"/>
</dbReference>
<gene>
    <name evidence="1" type="ORF">MILVUS5_LOCUS28020</name>
</gene>
<proteinExistence type="predicted"/>
<dbReference type="Proteomes" id="UP001177021">
    <property type="component" value="Unassembled WGS sequence"/>
</dbReference>
<evidence type="ECO:0000313" key="1">
    <source>
        <dbReference type="EMBL" id="CAJ2662424.1"/>
    </source>
</evidence>
<organism evidence="1 2">
    <name type="scientific">Trifolium pratense</name>
    <name type="common">Red clover</name>
    <dbReference type="NCBI Taxonomy" id="57577"/>
    <lineage>
        <taxon>Eukaryota</taxon>
        <taxon>Viridiplantae</taxon>
        <taxon>Streptophyta</taxon>
        <taxon>Embryophyta</taxon>
        <taxon>Tracheophyta</taxon>
        <taxon>Spermatophyta</taxon>
        <taxon>Magnoliopsida</taxon>
        <taxon>eudicotyledons</taxon>
        <taxon>Gunneridae</taxon>
        <taxon>Pentapetalae</taxon>
        <taxon>rosids</taxon>
        <taxon>fabids</taxon>
        <taxon>Fabales</taxon>
        <taxon>Fabaceae</taxon>
        <taxon>Papilionoideae</taxon>
        <taxon>50 kb inversion clade</taxon>
        <taxon>NPAAA clade</taxon>
        <taxon>Hologalegina</taxon>
        <taxon>IRL clade</taxon>
        <taxon>Trifolieae</taxon>
        <taxon>Trifolium</taxon>
    </lineage>
</organism>
<keyword evidence="2" id="KW-1185">Reference proteome</keyword>
<sequence>MAEKTLRLLILVLLCFDVAAAHGGPSVNITEKLTADNHFHIAVGMIIGPGIDSDLKDVQHTGVTLFMPENAAYGKLSNSRSRHLKLLPIRDKKTLIQAHICRGYYNLHTLQSAKIPSQMTLASEDKKAPSFLLNISSINGSVVVISTGVVEAVITRTVFDHYPVVIYAVSKVLLPKELFGTIPDNDAPPTLCV</sequence>
<evidence type="ECO:0000313" key="2">
    <source>
        <dbReference type="Proteomes" id="UP001177021"/>
    </source>
</evidence>
<name>A0ACB0L1L4_TRIPR</name>
<protein>
    <submittedName>
        <fullName evidence="1">Uncharacterized protein</fullName>
    </submittedName>
</protein>
<accession>A0ACB0L1L4</accession>
<comment type="caution">
    <text evidence="1">The sequence shown here is derived from an EMBL/GenBank/DDBJ whole genome shotgun (WGS) entry which is preliminary data.</text>
</comment>
<reference evidence="1" key="1">
    <citation type="submission" date="2023-10" db="EMBL/GenBank/DDBJ databases">
        <authorList>
            <person name="Rodriguez Cubillos JULIANA M."/>
            <person name="De Vega J."/>
        </authorList>
    </citation>
    <scope>NUCLEOTIDE SEQUENCE</scope>
</reference>